<organism evidence="9 10">
    <name type="scientific">Krasilnikoviella flava</name>
    <dbReference type="NCBI Taxonomy" id="526729"/>
    <lineage>
        <taxon>Bacteria</taxon>
        <taxon>Bacillati</taxon>
        <taxon>Actinomycetota</taxon>
        <taxon>Actinomycetes</taxon>
        <taxon>Micrococcales</taxon>
        <taxon>Promicromonosporaceae</taxon>
        <taxon>Krasilnikoviella</taxon>
    </lineage>
</organism>
<dbReference type="InterPro" id="IPR036259">
    <property type="entry name" value="MFS_trans_sf"/>
</dbReference>
<dbReference type="Pfam" id="PF07690">
    <property type="entry name" value="MFS_1"/>
    <property type="match status" value="1"/>
</dbReference>
<evidence type="ECO:0000313" key="9">
    <source>
        <dbReference type="EMBL" id="SKC67867.1"/>
    </source>
</evidence>
<evidence type="ECO:0000256" key="7">
    <source>
        <dbReference type="SAM" id="Phobius"/>
    </source>
</evidence>
<feature type="transmembrane region" description="Helical" evidence="7">
    <location>
        <begin position="332"/>
        <end position="354"/>
    </location>
</feature>
<feature type="transmembrane region" description="Helical" evidence="7">
    <location>
        <begin position="81"/>
        <end position="98"/>
    </location>
</feature>
<dbReference type="Gene3D" id="1.20.1720.10">
    <property type="entry name" value="Multidrug resistance protein D"/>
    <property type="match status" value="1"/>
</dbReference>
<keyword evidence="3" id="KW-1003">Cell membrane</keyword>
<feature type="transmembrane region" description="Helical" evidence="7">
    <location>
        <begin position="137"/>
        <end position="156"/>
    </location>
</feature>
<dbReference type="InterPro" id="IPR011701">
    <property type="entry name" value="MFS"/>
</dbReference>
<evidence type="ECO:0000313" key="10">
    <source>
        <dbReference type="Proteomes" id="UP000189777"/>
    </source>
</evidence>
<dbReference type="GO" id="GO:0022857">
    <property type="term" value="F:transmembrane transporter activity"/>
    <property type="evidence" value="ECO:0007669"/>
    <property type="project" value="InterPro"/>
</dbReference>
<evidence type="ECO:0000256" key="1">
    <source>
        <dbReference type="ARBA" id="ARBA00004651"/>
    </source>
</evidence>
<dbReference type="Proteomes" id="UP000189777">
    <property type="component" value="Unassembled WGS sequence"/>
</dbReference>
<evidence type="ECO:0000256" key="3">
    <source>
        <dbReference type="ARBA" id="ARBA00022475"/>
    </source>
</evidence>
<accession>A0A1T5KVY2</accession>
<feature type="transmembrane region" description="Helical" evidence="7">
    <location>
        <begin position="360"/>
        <end position="385"/>
    </location>
</feature>
<gene>
    <name evidence="9" type="ORF">SAMN04324258_2506</name>
</gene>
<protein>
    <submittedName>
        <fullName evidence="9">Drug resistance transporter, EmrB/QacA subfamily</fullName>
    </submittedName>
</protein>
<evidence type="ECO:0000256" key="5">
    <source>
        <dbReference type="ARBA" id="ARBA00022989"/>
    </source>
</evidence>
<dbReference type="EMBL" id="FUZQ01000004">
    <property type="protein sequence ID" value="SKC67867.1"/>
    <property type="molecule type" value="Genomic_DNA"/>
</dbReference>
<keyword evidence="5 7" id="KW-1133">Transmembrane helix</keyword>
<feature type="transmembrane region" description="Helical" evidence="7">
    <location>
        <begin position="224"/>
        <end position="246"/>
    </location>
</feature>
<feature type="transmembrane region" description="Helical" evidence="7">
    <location>
        <begin position="168"/>
        <end position="187"/>
    </location>
</feature>
<sequence>MSSRSVHPSRSTGGAFAALLLAVLSFSLLQTLIVPALPALERDLHADTGGASWLISAFLVASSVGTVILGRLGDIFGRKRLLLVSLGILAAGSLLAALSESLGLLIAARAVQGLGAGTFPLAFGLVRELFTKERVPVVIGTISAAFGIGFGVGLVAPGPLIDAFGWPSLFWVSLILVAVAAAAVLAFIPAARHAGAGQIDWAGATVLSVALVALLLGISQARTWGALATMQLIVLAVVAFIVFVLLERRVPAPLMNLGVLRRRPVAAANLTALIIGFGMYGAFTLVPQLVQTPVSAGYGFGATVTSSGLYLLPMAVTMLFAGPVAGRLGPRIGYTTTLVIACLISAVGFGLLAIGLDQGWAIATGAGIIGIGIGLAFSVLANVVVAAVEPHETGEATGVNTIVRTIGGAIGAQTAAAIVTAHLTSTGHPDPAGYTIAFAVSAISLVLAALAGLLGGTRKARR</sequence>
<dbReference type="PROSITE" id="PS50850">
    <property type="entry name" value="MFS"/>
    <property type="match status" value="1"/>
</dbReference>
<dbReference type="PANTHER" id="PTHR42718:SF46">
    <property type="entry name" value="BLR6921 PROTEIN"/>
    <property type="match status" value="1"/>
</dbReference>
<dbReference type="OrthoDB" id="4484751at2"/>
<dbReference type="RefSeq" id="WP_079574803.1">
    <property type="nucleotide sequence ID" value="NZ_FUZQ01000004.1"/>
</dbReference>
<dbReference type="GO" id="GO:0005886">
    <property type="term" value="C:plasma membrane"/>
    <property type="evidence" value="ECO:0007669"/>
    <property type="project" value="UniProtKB-SubCell"/>
</dbReference>
<dbReference type="AlphaFoldDB" id="A0A1T5KVY2"/>
<name>A0A1T5KVY2_9MICO</name>
<reference evidence="9 10" key="1">
    <citation type="submission" date="2017-02" db="EMBL/GenBank/DDBJ databases">
        <authorList>
            <person name="Peterson S.W."/>
        </authorList>
    </citation>
    <scope>NUCLEOTIDE SEQUENCE [LARGE SCALE GENOMIC DNA]</scope>
    <source>
        <strain evidence="9 10">DSM 21481</strain>
    </source>
</reference>
<feature type="transmembrane region" description="Helical" evidence="7">
    <location>
        <begin position="436"/>
        <end position="456"/>
    </location>
</feature>
<feature type="transmembrane region" description="Helical" evidence="7">
    <location>
        <begin position="199"/>
        <end position="218"/>
    </location>
</feature>
<proteinExistence type="predicted"/>
<dbReference type="InterPro" id="IPR020846">
    <property type="entry name" value="MFS_dom"/>
</dbReference>
<feature type="transmembrane region" description="Helical" evidence="7">
    <location>
        <begin position="267"/>
        <end position="286"/>
    </location>
</feature>
<dbReference type="SUPFAM" id="SSF103473">
    <property type="entry name" value="MFS general substrate transporter"/>
    <property type="match status" value="1"/>
</dbReference>
<feature type="transmembrane region" description="Helical" evidence="7">
    <location>
        <begin position="406"/>
        <end position="424"/>
    </location>
</feature>
<comment type="subcellular location">
    <subcellularLocation>
        <location evidence="1">Cell membrane</location>
        <topology evidence="1">Multi-pass membrane protein</topology>
    </subcellularLocation>
</comment>
<feature type="transmembrane region" description="Helical" evidence="7">
    <location>
        <begin position="50"/>
        <end position="69"/>
    </location>
</feature>
<dbReference type="CDD" id="cd17504">
    <property type="entry name" value="MFS_MMR_MDR_like"/>
    <property type="match status" value="1"/>
</dbReference>
<keyword evidence="4 7" id="KW-0812">Transmembrane</keyword>
<feature type="transmembrane region" description="Helical" evidence="7">
    <location>
        <begin position="298"/>
        <end position="320"/>
    </location>
</feature>
<evidence type="ECO:0000256" key="4">
    <source>
        <dbReference type="ARBA" id="ARBA00022692"/>
    </source>
</evidence>
<evidence type="ECO:0000256" key="6">
    <source>
        <dbReference type="ARBA" id="ARBA00023136"/>
    </source>
</evidence>
<evidence type="ECO:0000256" key="2">
    <source>
        <dbReference type="ARBA" id="ARBA00022448"/>
    </source>
</evidence>
<feature type="transmembrane region" description="Helical" evidence="7">
    <location>
        <begin position="104"/>
        <end position="125"/>
    </location>
</feature>
<dbReference type="Gene3D" id="1.20.1250.20">
    <property type="entry name" value="MFS general substrate transporter like domains"/>
    <property type="match status" value="1"/>
</dbReference>
<keyword evidence="2" id="KW-0813">Transport</keyword>
<keyword evidence="10" id="KW-1185">Reference proteome</keyword>
<evidence type="ECO:0000259" key="8">
    <source>
        <dbReference type="PROSITE" id="PS50850"/>
    </source>
</evidence>
<feature type="domain" description="Major facilitator superfamily (MFS) profile" evidence="8">
    <location>
        <begin position="15"/>
        <end position="460"/>
    </location>
</feature>
<keyword evidence="6 7" id="KW-0472">Membrane</keyword>
<dbReference type="PANTHER" id="PTHR42718">
    <property type="entry name" value="MAJOR FACILITATOR SUPERFAMILY MULTIDRUG TRANSPORTER MFSC"/>
    <property type="match status" value="1"/>
</dbReference>
<dbReference type="STRING" id="526729.SAMN04324258_2506"/>